<evidence type="ECO:0000256" key="2">
    <source>
        <dbReference type="SAM" id="Phobius"/>
    </source>
</evidence>
<evidence type="ECO:0000313" key="4">
    <source>
        <dbReference type="Proteomes" id="UP001151760"/>
    </source>
</evidence>
<sequence length="214" mass="22231">MPWCSTLKTTISLGSCPIALLSISNICITSTPAIASKMPYFVALMEFLGARAIVVKMALGALRQRSPIRLPFACPHIEDLGDILPLEGLLLCPAAKSYVCMCLRDGSRVHTHDHGGSEPRDGSPDSILSSLAVELSLISYLEPRVDKHNLLRGGCSDSRISSLRSIGGGMYRDGGSGGSGGDDGGSNGDGTGGDDECAGGAIHLARRSPAGGYD</sequence>
<feature type="transmembrane region" description="Helical" evidence="2">
    <location>
        <begin position="12"/>
        <end position="34"/>
    </location>
</feature>
<comment type="caution">
    <text evidence="3">The sequence shown here is derived from an EMBL/GenBank/DDBJ whole genome shotgun (WGS) entry which is preliminary data.</text>
</comment>
<reference evidence="3" key="2">
    <citation type="submission" date="2022-01" db="EMBL/GenBank/DDBJ databases">
        <authorList>
            <person name="Yamashiro T."/>
            <person name="Shiraishi A."/>
            <person name="Satake H."/>
            <person name="Nakayama K."/>
        </authorList>
    </citation>
    <scope>NUCLEOTIDE SEQUENCE</scope>
</reference>
<accession>A0ABQ4ZCV0</accession>
<proteinExistence type="predicted"/>
<gene>
    <name evidence="3" type="ORF">Tco_0769399</name>
</gene>
<keyword evidence="2" id="KW-1133">Transmembrane helix</keyword>
<protein>
    <submittedName>
        <fullName evidence="3">Uncharacterized protein</fullName>
    </submittedName>
</protein>
<feature type="compositionally biased region" description="Gly residues" evidence="1">
    <location>
        <begin position="171"/>
        <end position="191"/>
    </location>
</feature>
<evidence type="ECO:0000256" key="1">
    <source>
        <dbReference type="SAM" id="MobiDB-lite"/>
    </source>
</evidence>
<keyword evidence="4" id="KW-1185">Reference proteome</keyword>
<keyword evidence="2" id="KW-0812">Transmembrane</keyword>
<feature type="region of interest" description="Disordered" evidence="1">
    <location>
        <begin position="171"/>
        <end position="214"/>
    </location>
</feature>
<name>A0ABQ4ZCV0_9ASTR</name>
<evidence type="ECO:0000313" key="3">
    <source>
        <dbReference type="EMBL" id="GJS86763.1"/>
    </source>
</evidence>
<dbReference type="EMBL" id="BQNB010011145">
    <property type="protein sequence ID" value="GJS86763.1"/>
    <property type="molecule type" value="Genomic_DNA"/>
</dbReference>
<organism evidence="3 4">
    <name type="scientific">Tanacetum coccineum</name>
    <dbReference type="NCBI Taxonomy" id="301880"/>
    <lineage>
        <taxon>Eukaryota</taxon>
        <taxon>Viridiplantae</taxon>
        <taxon>Streptophyta</taxon>
        <taxon>Embryophyta</taxon>
        <taxon>Tracheophyta</taxon>
        <taxon>Spermatophyta</taxon>
        <taxon>Magnoliopsida</taxon>
        <taxon>eudicotyledons</taxon>
        <taxon>Gunneridae</taxon>
        <taxon>Pentapetalae</taxon>
        <taxon>asterids</taxon>
        <taxon>campanulids</taxon>
        <taxon>Asterales</taxon>
        <taxon>Asteraceae</taxon>
        <taxon>Asteroideae</taxon>
        <taxon>Anthemideae</taxon>
        <taxon>Anthemidinae</taxon>
        <taxon>Tanacetum</taxon>
    </lineage>
</organism>
<keyword evidence="2" id="KW-0472">Membrane</keyword>
<dbReference type="Proteomes" id="UP001151760">
    <property type="component" value="Unassembled WGS sequence"/>
</dbReference>
<reference evidence="3" key="1">
    <citation type="journal article" date="2022" name="Int. J. Mol. Sci.">
        <title>Draft Genome of Tanacetum Coccineum: Genomic Comparison of Closely Related Tanacetum-Family Plants.</title>
        <authorList>
            <person name="Yamashiro T."/>
            <person name="Shiraishi A."/>
            <person name="Nakayama K."/>
            <person name="Satake H."/>
        </authorList>
    </citation>
    <scope>NUCLEOTIDE SEQUENCE</scope>
</reference>